<sequence length="99" mass="11629">MEQRFSTIPVGGLATFYVYVGDFPCHFSVISPFGLFFHLGIYGLCDLQYKQIFVAMVSLKKYWRQWNMFHAISRRFVYFFCSILTIELIIVLILLILGE</sequence>
<dbReference type="Proteomes" id="UP000274504">
    <property type="component" value="Unassembled WGS sequence"/>
</dbReference>
<dbReference type="STRING" id="6216.A0A0R3SIR7"/>
<organism evidence="4">
    <name type="scientific">Hymenolepis diminuta</name>
    <name type="common">Rat tapeworm</name>
    <dbReference type="NCBI Taxonomy" id="6216"/>
    <lineage>
        <taxon>Eukaryota</taxon>
        <taxon>Metazoa</taxon>
        <taxon>Spiralia</taxon>
        <taxon>Lophotrochozoa</taxon>
        <taxon>Platyhelminthes</taxon>
        <taxon>Cestoda</taxon>
        <taxon>Eucestoda</taxon>
        <taxon>Cyclophyllidea</taxon>
        <taxon>Hymenolepididae</taxon>
        <taxon>Hymenolepis</taxon>
    </lineage>
</organism>
<accession>A0A0R3SIR7</accession>
<evidence type="ECO:0000313" key="3">
    <source>
        <dbReference type="Proteomes" id="UP000274504"/>
    </source>
</evidence>
<evidence type="ECO:0000313" key="2">
    <source>
        <dbReference type="EMBL" id="VDL56370.1"/>
    </source>
</evidence>
<keyword evidence="1" id="KW-1133">Transmembrane helix</keyword>
<reference evidence="2 3" key="2">
    <citation type="submission" date="2018-11" db="EMBL/GenBank/DDBJ databases">
        <authorList>
            <consortium name="Pathogen Informatics"/>
        </authorList>
    </citation>
    <scope>NUCLEOTIDE SEQUENCE [LARGE SCALE GENOMIC DNA]</scope>
</reference>
<name>A0A0R3SIR7_HYMDI</name>
<dbReference type="AlphaFoldDB" id="A0A0R3SIR7"/>
<proteinExistence type="predicted"/>
<reference evidence="4" key="1">
    <citation type="submission" date="2017-02" db="UniProtKB">
        <authorList>
            <consortium name="WormBaseParasite"/>
        </authorList>
    </citation>
    <scope>IDENTIFICATION</scope>
</reference>
<keyword evidence="1" id="KW-0812">Transmembrane</keyword>
<protein>
    <submittedName>
        <fullName evidence="4">G protein-coupled receptor</fullName>
    </submittedName>
</protein>
<keyword evidence="1" id="KW-0472">Membrane</keyword>
<dbReference type="WBParaSite" id="HDID_0000483201-mRNA-1">
    <property type="protein sequence ID" value="HDID_0000483201-mRNA-1"/>
    <property type="gene ID" value="HDID_0000483201"/>
</dbReference>
<dbReference type="EMBL" id="UYSG01002052">
    <property type="protein sequence ID" value="VDL56370.1"/>
    <property type="molecule type" value="Genomic_DNA"/>
</dbReference>
<evidence type="ECO:0000313" key="4">
    <source>
        <dbReference type="WBParaSite" id="HDID_0000483201-mRNA-1"/>
    </source>
</evidence>
<evidence type="ECO:0000256" key="1">
    <source>
        <dbReference type="SAM" id="Phobius"/>
    </source>
</evidence>
<gene>
    <name evidence="2" type="ORF">HDID_LOCUS4830</name>
</gene>
<feature type="transmembrane region" description="Helical" evidence="1">
    <location>
        <begin position="76"/>
        <end position="97"/>
    </location>
</feature>